<feature type="compositionally biased region" description="Basic residues" evidence="9">
    <location>
        <begin position="857"/>
        <end position="906"/>
    </location>
</feature>
<evidence type="ECO:0000256" key="5">
    <source>
        <dbReference type="ARBA" id="ARBA00023029"/>
    </source>
</evidence>
<evidence type="ECO:0000256" key="1">
    <source>
        <dbReference type="ARBA" id="ARBA00000213"/>
    </source>
</evidence>
<dbReference type="InterPro" id="IPR013824">
    <property type="entry name" value="Topo_IA_cen_sub1"/>
</dbReference>
<dbReference type="InterPro" id="IPR013497">
    <property type="entry name" value="Topo_IA_cen"/>
</dbReference>
<dbReference type="InterPro" id="IPR000380">
    <property type="entry name" value="Topo_IA"/>
</dbReference>
<evidence type="ECO:0000256" key="4">
    <source>
        <dbReference type="ARBA" id="ARBA00022842"/>
    </source>
</evidence>
<dbReference type="GO" id="GO:0003917">
    <property type="term" value="F:DNA topoisomerase type I (single strand cut, ATP-independent) activity"/>
    <property type="evidence" value="ECO:0007669"/>
    <property type="project" value="UniProtKB-UniRule"/>
</dbReference>
<keyword evidence="3" id="KW-0479">Metal-binding</keyword>
<feature type="active site" description="O-(5'-phospho-DNA)-tyrosine intermediate" evidence="8">
    <location>
        <position position="326"/>
    </location>
</feature>
<feature type="site" description="Interaction with DNA" evidence="8">
    <location>
        <position position="39"/>
    </location>
</feature>
<dbReference type="InterPro" id="IPR003602">
    <property type="entry name" value="Topo_IA_DNA-bd_dom"/>
</dbReference>
<accession>A0A518CA56</accession>
<organism evidence="12 13">
    <name type="scientific">Bremerella volcania</name>
    <dbReference type="NCBI Taxonomy" id="2527984"/>
    <lineage>
        <taxon>Bacteria</taxon>
        <taxon>Pseudomonadati</taxon>
        <taxon>Planctomycetota</taxon>
        <taxon>Planctomycetia</taxon>
        <taxon>Pirellulales</taxon>
        <taxon>Pirellulaceae</taxon>
        <taxon>Bremerella</taxon>
    </lineage>
</organism>
<dbReference type="AlphaFoldDB" id="A0A518CA56"/>
<feature type="site" description="Interaction with DNA" evidence="8">
    <location>
        <position position="328"/>
    </location>
</feature>
<evidence type="ECO:0000313" key="13">
    <source>
        <dbReference type="Proteomes" id="UP000318626"/>
    </source>
</evidence>
<dbReference type="CDD" id="cd00186">
    <property type="entry name" value="TOP1Ac"/>
    <property type="match status" value="1"/>
</dbReference>
<dbReference type="Pfam" id="PF01751">
    <property type="entry name" value="Toprim"/>
    <property type="match status" value="1"/>
</dbReference>
<feature type="domain" description="Topo IA-type catalytic" evidence="11">
    <location>
        <begin position="148"/>
        <end position="593"/>
    </location>
</feature>
<dbReference type="PROSITE" id="PS00396">
    <property type="entry name" value="TOPO_IA_1"/>
    <property type="match status" value="1"/>
</dbReference>
<feature type="region of interest" description="Interaction with DNA" evidence="8">
    <location>
        <begin position="182"/>
        <end position="187"/>
    </location>
</feature>
<dbReference type="EMBL" id="CP036289">
    <property type="protein sequence ID" value="QDU76109.1"/>
    <property type="molecule type" value="Genomic_DNA"/>
</dbReference>
<dbReference type="HAMAP" id="MF_00952">
    <property type="entry name" value="Topoisom_1_prok"/>
    <property type="match status" value="1"/>
</dbReference>
<dbReference type="SMART" id="SM00437">
    <property type="entry name" value="TOP1Ac"/>
    <property type="match status" value="1"/>
</dbReference>
<feature type="domain" description="Toprim" evidence="10">
    <location>
        <begin position="9"/>
        <end position="133"/>
    </location>
</feature>
<feature type="site" description="Interaction with DNA" evidence="8">
    <location>
        <position position="523"/>
    </location>
</feature>
<dbReference type="RefSeq" id="WP_144973976.1">
    <property type="nucleotide sequence ID" value="NZ_CP036289.1"/>
</dbReference>
<evidence type="ECO:0000256" key="9">
    <source>
        <dbReference type="SAM" id="MobiDB-lite"/>
    </source>
</evidence>
<keyword evidence="13" id="KW-1185">Reference proteome</keyword>
<feature type="site" description="Interaction with DNA" evidence="8">
    <location>
        <position position="174"/>
    </location>
</feature>
<dbReference type="Gene3D" id="2.70.20.10">
    <property type="entry name" value="Topoisomerase I, domain 3"/>
    <property type="match status" value="1"/>
</dbReference>
<dbReference type="InterPro" id="IPR034149">
    <property type="entry name" value="TOPRIM_TopoI"/>
</dbReference>
<dbReference type="PROSITE" id="PS52039">
    <property type="entry name" value="TOPO_IA_2"/>
    <property type="match status" value="1"/>
</dbReference>
<dbReference type="InterPro" id="IPR005733">
    <property type="entry name" value="TopoI_bac-type"/>
</dbReference>
<dbReference type="Gene3D" id="3.40.50.140">
    <property type="match status" value="1"/>
</dbReference>
<dbReference type="KEGG" id="bvo:Pan97_31540"/>
<feature type="site" description="Interaction with DNA" evidence="8">
    <location>
        <position position="167"/>
    </location>
</feature>
<dbReference type="SMART" id="SM00493">
    <property type="entry name" value="TOPRIM"/>
    <property type="match status" value="1"/>
</dbReference>
<evidence type="ECO:0000256" key="7">
    <source>
        <dbReference type="ARBA" id="ARBA00023235"/>
    </source>
</evidence>
<dbReference type="Pfam" id="PF01131">
    <property type="entry name" value="Topoisom_bac"/>
    <property type="match status" value="1"/>
</dbReference>
<dbReference type="OrthoDB" id="9804262at2"/>
<dbReference type="InterPro" id="IPR028612">
    <property type="entry name" value="Topoisom_1_IA"/>
</dbReference>
<dbReference type="PANTHER" id="PTHR42785">
    <property type="entry name" value="DNA TOPOISOMERASE, TYPE IA, CORE"/>
    <property type="match status" value="1"/>
</dbReference>
<dbReference type="SMART" id="SM00436">
    <property type="entry name" value="TOP1Bc"/>
    <property type="match status" value="1"/>
</dbReference>
<keyword evidence="6 8" id="KW-0238">DNA-binding</keyword>
<evidence type="ECO:0000313" key="12">
    <source>
        <dbReference type="EMBL" id="QDU76109.1"/>
    </source>
</evidence>
<dbReference type="SUPFAM" id="SSF56712">
    <property type="entry name" value="Prokaryotic type I DNA topoisomerase"/>
    <property type="match status" value="1"/>
</dbReference>
<dbReference type="PROSITE" id="PS50880">
    <property type="entry name" value="TOPRIM"/>
    <property type="match status" value="1"/>
</dbReference>
<dbReference type="InterPro" id="IPR013825">
    <property type="entry name" value="Topo_IA_cen_sub2"/>
</dbReference>
<feature type="site" description="Interaction with DNA" evidence="8">
    <location>
        <position position="158"/>
    </location>
</feature>
<comment type="function">
    <text evidence="8">Releases the supercoiling and torsional tension of DNA, which is introduced during the DNA replication and transcription, by transiently cleaving and rejoining one strand of the DNA duplex. Introduces a single-strand break via transesterification at a target site in duplex DNA. The scissile phosphodiester is attacked by the catalytic tyrosine of the enzyme, resulting in the formation of a DNA-(5'-phosphotyrosyl)-enzyme intermediate and the expulsion of a 3'-OH DNA strand. The free DNA strand then undergoes passage around the unbroken strand, thus removing DNA supercoils. Finally, in the religation step, the DNA 3'-OH attacks the covalent intermediate to expel the active-site tyrosine and restore the DNA phosphodiester backbone.</text>
</comment>
<sequence length="919" mass="102449">MAESGNSKKALVIVESPAKARTISKFLGKNYLVEASIGHVRDLPQGAKEIPQEYKDQEWAYLGVNVNDNFDPVYIVPTDKKQQVTKLKKLLKESDELYLATDEDREGEAISWHLQEILKPKVPVHRLVFHEITETAINEALEHPRTIDDGLVRAQETRRILDRLYGYEVSPLLWRKIKPKLSAGRVQSVAVRLIVQRERDRMAFHSATYWDLVATFEVDGQSFEATLVEADGKRVPSSRDFDSSTGKVNKEGLLLLDEEGAKSLLERIRSADFSVSNLENKPYTSKPAAPFTTSTLQQEANRKLGFTARRTMQVAQSLYENGYITYMRTDSTNLAQVAIDASRKLVESEYGKDYLPEKPRVYSSKVKNAQEAHEAIRPAGNEFRKPESLKGELSAEQFKLFEMIWKRTVACQMADARGHRISINIGGGEAVFYVSGKTIDFPGFLRAYVEGSDDPQAELADRETLLPSVEVGQKVDAKEFDPKSHTTQPPARFSEASLTRSLEEMGIGRPSTYASIIDTILRREYVFKKGNALVPTWTSFAVVGLLEAHLERLVDYDFTAKMEDDLDSISRGEADANDYLKKFYFGVENHGLKQVIEERIKDVDARSVNSIPLGVPEEGEHRDEVFVRVGRYGPYVEQGERRGSIPDELPPDEIDLARAMEILEQSEKGEEPMGEHPETGKPIYLKTGRFGPYVQMGSPDDDEKPKNASLLKGMNAGDVNLETAIKLLSLPREVGLHPDDQKPIVAYNGRFGPYVKWNDETRSLPADISPIEVEMEKALELLAQPKTRGGRGAPKEPLKTLAKSPVTEEVIKIMDGRYGPYVTDGETNASLPKGASPDELTMEVALQLLADRAAKGGTKKKKAKKKAAPKKAAKKTAKKKTTKKKAATKKSAKKSTTKKAATKKTAKKAEESASDEAPF</sequence>
<feature type="region of interest" description="Disordered" evidence="9">
    <location>
        <begin position="853"/>
        <end position="919"/>
    </location>
</feature>
<dbReference type="NCBIfam" id="TIGR01051">
    <property type="entry name" value="topA_bact"/>
    <property type="match status" value="1"/>
</dbReference>
<evidence type="ECO:0000259" key="10">
    <source>
        <dbReference type="PROSITE" id="PS50880"/>
    </source>
</evidence>
<dbReference type="Proteomes" id="UP000318626">
    <property type="component" value="Chromosome"/>
</dbReference>
<dbReference type="EC" id="5.6.2.1" evidence="8"/>
<dbReference type="PANTHER" id="PTHR42785:SF1">
    <property type="entry name" value="DNA TOPOISOMERASE"/>
    <property type="match status" value="1"/>
</dbReference>
<keyword evidence="5 8" id="KW-0799">Topoisomerase</keyword>
<dbReference type="InterPro" id="IPR025589">
    <property type="entry name" value="Toprim_C_rpt"/>
</dbReference>
<evidence type="ECO:0000259" key="11">
    <source>
        <dbReference type="PROSITE" id="PS52039"/>
    </source>
</evidence>
<comment type="subunit">
    <text evidence="8">Monomer.</text>
</comment>
<feature type="site" description="Interaction with DNA" evidence="8">
    <location>
        <position position="162"/>
    </location>
</feature>
<evidence type="ECO:0000256" key="3">
    <source>
        <dbReference type="ARBA" id="ARBA00022723"/>
    </source>
</evidence>
<evidence type="ECO:0000256" key="6">
    <source>
        <dbReference type="ARBA" id="ARBA00023125"/>
    </source>
</evidence>
<dbReference type="GO" id="GO:0006265">
    <property type="term" value="P:DNA topological change"/>
    <property type="evidence" value="ECO:0007669"/>
    <property type="project" value="UniProtKB-UniRule"/>
</dbReference>
<proteinExistence type="inferred from homology"/>
<keyword evidence="4" id="KW-0460">Magnesium</keyword>
<dbReference type="Pfam" id="PF13368">
    <property type="entry name" value="Toprim_C_rpt"/>
    <property type="match status" value="4"/>
</dbReference>
<evidence type="ECO:0000256" key="8">
    <source>
        <dbReference type="HAMAP-Rule" id="MF_00952"/>
    </source>
</evidence>
<comment type="similarity">
    <text evidence="2 8">Belongs to the type IA topoisomerase family.</text>
</comment>
<reference evidence="13" key="1">
    <citation type="submission" date="2019-02" db="EMBL/GenBank/DDBJ databases">
        <title>Deep-cultivation of Planctomycetes and their phenomic and genomic characterization uncovers novel biology.</title>
        <authorList>
            <person name="Wiegand S."/>
            <person name="Jogler M."/>
            <person name="Boedeker C."/>
            <person name="Pinto D."/>
            <person name="Vollmers J."/>
            <person name="Rivas-Marin E."/>
            <person name="Kohn T."/>
            <person name="Peeters S.H."/>
            <person name="Heuer A."/>
            <person name="Rast P."/>
            <person name="Oberbeckmann S."/>
            <person name="Bunk B."/>
            <person name="Jeske O."/>
            <person name="Meyerdierks A."/>
            <person name="Storesund J.E."/>
            <person name="Kallscheuer N."/>
            <person name="Luecker S."/>
            <person name="Lage O.M."/>
            <person name="Pohl T."/>
            <person name="Merkel B.J."/>
            <person name="Hornburger P."/>
            <person name="Mueller R.-W."/>
            <person name="Bruemmer F."/>
            <person name="Labrenz M."/>
            <person name="Spormann A.M."/>
            <person name="Op den Camp H."/>
            <person name="Overmann J."/>
            <person name="Amann R."/>
            <person name="Jetten M.S.M."/>
            <person name="Mascher T."/>
            <person name="Medema M.H."/>
            <person name="Devos D.P."/>
            <person name="Kaster A.-K."/>
            <person name="Ovreas L."/>
            <person name="Rohde M."/>
            <person name="Galperin M.Y."/>
            <person name="Jogler C."/>
        </authorList>
    </citation>
    <scope>NUCLEOTIDE SEQUENCE [LARGE SCALE GENOMIC DNA]</scope>
    <source>
        <strain evidence="13">Pan97</strain>
    </source>
</reference>
<dbReference type="InterPro" id="IPR013826">
    <property type="entry name" value="Topo_IA_cen_sub3"/>
</dbReference>
<dbReference type="GO" id="GO:0046872">
    <property type="term" value="F:metal ion binding"/>
    <property type="evidence" value="ECO:0007669"/>
    <property type="project" value="UniProtKB-KW"/>
</dbReference>
<dbReference type="InterPro" id="IPR023406">
    <property type="entry name" value="Topo_IA_AS"/>
</dbReference>
<dbReference type="Gene3D" id="1.10.460.10">
    <property type="entry name" value="Topoisomerase I, domain 2"/>
    <property type="match status" value="1"/>
</dbReference>
<gene>
    <name evidence="8 12" type="primary">topA</name>
    <name evidence="12" type="ORF">Pan97_31540</name>
</gene>
<name>A0A518CA56_9BACT</name>
<dbReference type="GO" id="GO:0003677">
    <property type="term" value="F:DNA binding"/>
    <property type="evidence" value="ECO:0007669"/>
    <property type="project" value="UniProtKB-KW"/>
</dbReference>
<comment type="catalytic activity">
    <reaction evidence="1 8">
        <text>ATP-independent breakage of single-stranded DNA, followed by passage and rejoining.</text>
        <dbReference type="EC" id="5.6.2.1"/>
    </reaction>
</comment>
<dbReference type="InterPro" id="IPR003601">
    <property type="entry name" value="Topo_IA_2"/>
</dbReference>
<dbReference type="InterPro" id="IPR023405">
    <property type="entry name" value="Topo_IA_core_domain"/>
</dbReference>
<dbReference type="PRINTS" id="PR00417">
    <property type="entry name" value="PRTPISMRASEI"/>
</dbReference>
<keyword evidence="7 8" id="KW-0413">Isomerase</keyword>
<feature type="site" description="Interaction with DNA" evidence="8">
    <location>
        <position position="159"/>
    </location>
</feature>
<protein>
    <recommendedName>
        <fullName evidence="8">DNA topoisomerase 1</fullName>
        <ecNumber evidence="8">5.6.2.1</ecNumber>
    </recommendedName>
    <alternativeName>
        <fullName evidence="8">DNA topoisomerase I</fullName>
    </alternativeName>
</protein>
<dbReference type="Gene3D" id="1.10.290.10">
    <property type="entry name" value="Topoisomerase I, domain 4"/>
    <property type="match status" value="1"/>
</dbReference>
<evidence type="ECO:0000256" key="2">
    <source>
        <dbReference type="ARBA" id="ARBA00009446"/>
    </source>
</evidence>
<dbReference type="InterPro" id="IPR006171">
    <property type="entry name" value="TOPRIM_dom"/>
</dbReference>
<dbReference type="CDD" id="cd03363">
    <property type="entry name" value="TOPRIM_TopoIA_TopoI"/>
    <property type="match status" value="1"/>
</dbReference>